<keyword evidence="2" id="KW-0732">Signal</keyword>
<organism evidence="3 4">
    <name type="scientific">Porphyromonas circumdentaria</name>
    <dbReference type="NCBI Taxonomy" id="29524"/>
    <lineage>
        <taxon>Bacteria</taxon>
        <taxon>Pseudomonadati</taxon>
        <taxon>Bacteroidota</taxon>
        <taxon>Bacteroidia</taxon>
        <taxon>Bacteroidales</taxon>
        <taxon>Porphyromonadaceae</taxon>
        <taxon>Porphyromonas</taxon>
    </lineage>
</organism>
<dbReference type="Pfam" id="PF07676">
    <property type="entry name" value="PD40"/>
    <property type="match status" value="1"/>
</dbReference>
<feature type="region of interest" description="Disordered" evidence="1">
    <location>
        <begin position="304"/>
        <end position="340"/>
    </location>
</feature>
<name>A0A1T4NZX7_9PORP</name>
<dbReference type="RefSeq" id="WP_078737186.1">
    <property type="nucleotide sequence ID" value="NZ_FUXE01000013.1"/>
</dbReference>
<keyword evidence="4" id="KW-1185">Reference proteome</keyword>
<gene>
    <name evidence="3" type="ORF">SAMN02745171_01279</name>
</gene>
<dbReference type="Gene3D" id="2.120.10.30">
    <property type="entry name" value="TolB, C-terminal domain"/>
    <property type="match status" value="1"/>
</dbReference>
<feature type="chain" id="PRO_5012301202" evidence="2">
    <location>
        <begin position="21"/>
        <end position="340"/>
    </location>
</feature>
<feature type="compositionally biased region" description="Basic and acidic residues" evidence="1">
    <location>
        <begin position="327"/>
        <end position="340"/>
    </location>
</feature>
<evidence type="ECO:0000313" key="4">
    <source>
        <dbReference type="Proteomes" id="UP000190121"/>
    </source>
</evidence>
<accession>A0A1T4NZX7</accession>
<evidence type="ECO:0000313" key="3">
    <source>
        <dbReference type="EMBL" id="SJZ84672.1"/>
    </source>
</evidence>
<proteinExistence type="predicted"/>
<dbReference type="AlphaFoldDB" id="A0A1T4NZX7"/>
<evidence type="ECO:0000256" key="2">
    <source>
        <dbReference type="SAM" id="SignalP"/>
    </source>
</evidence>
<dbReference type="Proteomes" id="UP000190121">
    <property type="component" value="Unassembled WGS sequence"/>
</dbReference>
<feature type="compositionally biased region" description="Polar residues" evidence="1">
    <location>
        <begin position="307"/>
        <end position="318"/>
    </location>
</feature>
<dbReference type="PROSITE" id="PS51257">
    <property type="entry name" value="PROKAR_LIPOPROTEIN"/>
    <property type="match status" value="1"/>
</dbReference>
<feature type="signal peptide" evidence="2">
    <location>
        <begin position="1"/>
        <end position="20"/>
    </location>
</feature>
<protein>
    <submittedName>
        <fullName evidence="3">WD40-like Beta Propeller Repeat</fullName>
    </submittedName>
</protein>
<reference evidence="4" key="1">
    <citation type="submission" date="2017-02" db="EMBL/GenBank/DDBJ databases">
        <authorList>
            <person name="Varghese N."/>
            <person name="Submissions S."/>
        </authorList>
    </citation>
    <scope>NUCLEOTIDE SEQUENCE [LARGE SCALE GENOMIC DNA]</scope>
    <source>
        <strain evidence="4">ATCC 51356</strain>
    </source>
</reference>
<sequence length="340" mass="38787">MKAIYLRTALLIGFIASLMACGSGGNSKGNTEKKEVETYKSTKYAGFTSSHVIAMQDSLLFLYNVEEDTTLPFHMREKDEIFNFKFDPDGRTMYYTVVREGTLWLRKATFSDEGGTLEDLVNLNIPKEKCVSYLLDDRSPLEYKDGKLLLSSDFSWDTYDFSTYTIYNIADNSLMTTRDRSKMEELFEVSYEPLGASFEVEEEQLIYKKNNQRYSLTDKLDLRLNNKYSSDENIEYFEATFSPDGSKIAFVAIAEWGDLGVGPLCIADADGKNQRILSEDATPYLIKLQWIGNSLFFIDADEDPESESGTALYSTDPDNGNARRRHFSDTKRFDIKQPAK</sequence>
<dbReference type="EMBL" id="FUXE01000013">
    <property type="protein sequence ID" value="SJZ84672.1"/>
    <property type="molecule type" value="Genomic_DNA"/>
</dbReference>
<dbReference type="OrthoDB" id="1011825at2"/>
<dbReference type="InterPro" id="IPR011042">
    <property type="entry name" value="6-blade_b-propeller_TolB-like"/>
</dbReference>
<dbReference type="STRING" id="29524.SAMN02745171_01279"/>
<dbReference type="SUPFAM" id="SSF82171">
    <property type="entry name" value="DPP6 N-terminal domain-like"/>
    <property type="match status" value="1"/>
</dbReference>
<evidence type="ECO:0000256" key="1">
    <source>
        <dbReference type="SAM" id="MobiDB-lite"/>
    </source>
</evidence>
<dbReference type="InterPro" id="IPR011659">
    <property type="entry name" value="WD40"/>
</dbReference>